<evidence type="ECO:0000256" key="2">
    <source>
        <dbReference type="ARBA" id="ARBA00022692"/>
    </source>
</evidence>
<accession>A0AAD5N001</accession>
<dbReference type="PROSITE" id="PS50262">
    <property type="entry name" value="G_PROTEIN_RECEP_F1_2"/>
    <property type="match status" value="1"/>
</dbReference>
<gene>
    <name evidence="7" type="ORF">KIN20_011252</name>
</gene>
<feature type="transmembrane region" description="Helical" evidence="5">
    <location>
        <begin position="71"/>
        <end position="93"/>
    </location>
</feature>
<evidence type="ECO:0000313" key="8">
    <source>
        <dbReference type="Proteomes" id="UP001196413"/>
    </source>
</evidence>
<name>A0AAD5N001_PARTN</name>
<keyword evidence="2 5" id="KW-0812">Transmembrane</keyword>
<evidence type="ECO:0000256" key="5">
    <source>
        <dbReference type="SAM" id="Phobius"/>
    </source>
</evidence>
<evidence type="ECO:0000256" key="1">
    <source>
        <dbReference type="ARBA" id="ARBA00004370"/>
    </source>
</evidence>
<feature type="transmembrane region" description="Helical" evidence="5">
    <location>
        <begin position="123"/>
        <end position="139"/>
    </location>
</feature>
<keyword evidence="3 5" id="KW-1133">Transmembrane helix</keyword>
<proteinExistence type="predicted"/>
<evidence type="ECO:0000259" key="6">
    <source>
        <dbReference type="PROSITE" id="PS50262"/>
    </source>
</evidence>
<keyword evidence="8" id="KW-1185">Reference proteome</keyword>
<organism evidence="7 8">
    <name type="scientific">Parelaphostrongylus tenuis</name>
    <name type="common">Meningeal worm</name>
    <dbReference type="NCBI Taxonomy" id="148309"/>
    <lineage>
        <taxon>Eukaryota</taxon>
        <taxon>Metazoa</taxon>
        <taxon>Ecdysozoa</taxon>
        <taxon>Nematoda</taxon>
        <taxon>Chromadorea</taxon>
        <taxon>Rhabditida</taxon>
        <taxon>Rhabditina</taxon>
        <taxon>Rhabditomorpha</taxon>
        <taxon>Strongyloidea</taxon>
        <taxon>Metastrongylidae</taxon>
        <taxon>Parelaphostrongylus</taxon>
    </lineage>
</organism>
<comment type="subcellular location">
    <subcellularLocation>
        <location evidence="1">Membrane</location>
    </subcellularLocation>
</comment>
<dbReference type="InterPro" id="IPR019424">
    <property type="entry name" value="7TM_GPCR_Srsx"/>
</dbReference>
<comment type="caution">
    <text evidence="7">The sequence shown here is derived from an EMBL/GenBank/DDBJ whole genome shotgun (WGS) entry which is preliminary data.</text>
</comment>
<dbReference type="AlphaFoldDB" id="A0AAD5N001"/>
<evidence type="ECO:0000256" key="4">
    <source>
        <dbReference type="ARBA" id="ARBA00023136"/>
    </source>
</evidence>
<keyword evidence="4 5" id="KW-0472">Membrane</keyword>
<protein>
    <recommendedName>
        <fullName evidence="6">G-protein coupled receptors family 1 profile domain-containing protein</fullName>
    </recommendedName>
</protein>
<feature type="transmembrane region" description="Helical" evidence="5">
    <location>
        <begin position="12"/>
        <end position="33"/>
    </location>
</feature>
<evidence type="ECO:0000256" key="3">
    <source>
        <dbReference type="ARBA" id="ARBA00022989"/>
    </source>
</evidence>
<feature type="transmembrane region" description="Helical" evidence="5">
    <location>
        <begin position="45"/>
        <end position="65"/>
    </location>
</feature>
<dbReference type="GO" id="GO:0016020">
    <property type="term" value="C:membrane"/>
    <property type="evidence" value="ECO:0007669"/>
    <property type="project" value="UniProtKB-SubCell"/>
</dbReference>
<dbReference type="SUPFAM" id="SSF81321">
    <property type="entry name" value="Family A G protein-coupled receptor-like"/>
    <property type="match status" value="1"/>
</dbReference>
<reference evidence="7" key="1">
    <citation type="submission" date="2021-06" db="EMBL/GenBank/DDBJ databases">
        <title>Parelaphostrongylus tenuis whole genome reference sequence.</title>
        <authorList>
            <person name="Garwood T.J."/>
            <person name="Larsen P.A."/>
            <person name="Fountain-Jones N.M."/>
            <person name="Garbe J.R."/>
            <person name="Macchietto M.G."/>
            <person name="Kania S.A."/>
            <person name="Gerhold R.W."/>
            <person name="Richards J.E."/>
            <person name="Wolf T.M."/>
        </authorList>
    </citation>
    <scope>NUCLEOTIDE SEQUENCE</scope>
    <source>
        <strain evidence="7">MNPRO001-30</strain>
        <tissue evidence="7">Meninges</tissue>
    </source>
</reference>
<feature type="domain" description="G-protein coupled receptors family 1 profile" evidence="6">
    <location>
        <begin position="24"/>
        <end position="146"/>
    </location>
</feature>
<evidence type="ECO:0000313" key="7">
    <source>
        <dbReference type="EMBL" id="KAJ1354344.1"/>
    </source>
</evidence>
<dbReference type="Proteomes" id="UP001196413">
    <property type="component" value="Unassembled WGS sequence"/>
</dbReference>
<dbReference type="Pfam" id="PF10320">
    <property type="entry name" value="7TM_GPCR_Srsx"/>
    <property type="match status" value="1"/>
</dbReference>
<dbReference type="Gene3D" id="1.20.1070.10">
    <property type="entry name" value="Rhodopsin 7-helix transmembrane proteins"/>
    <property type="match status" value="1"/>
</dbReference>
<sequence length="146" mass="16172">MATQIISVGYLIFYAVISTISIVGNASIVYVTIYSKSLRSICNIFIALISAGDILYSSSIYVMVISYNMKLYMTIDILLASLYALAVVTWAFAERTKAEAVVCFMSASMTGLLYNVFFNSVLLLNVSILVCYASSIRFLKKVRMSE</sequence>
<dbReference type="InterPro" id="IPR017452">
    <property type="entry name" value="GPCR_Rhodpsn_7TM"/>
</dbReference>
<dbReference type="EMBL" id="JAHQIW010002023">
    <property type="protein sequence ID" value="KAJ1354344.1"/>
    <property type="molecule type" value="Genomic_DNA"/>
</dbReference>